<dbReference type="SUPFAM" id="SSF51338">
    <property type="entry name" value="Composite domain of metallo-dependent hydrolases"/>
    <property type="match status" value="2"/>
</dbReference>
<dbReference type="Gene3D" id="3.40.50.10910">
    <property type="entry name" value="Amidohydrolase"/>
    <property type="match status" value="1"/>
</dbReference>
<organism evidence="4 5">
    <name type="scientific">Roseiterribacter gracilis</name>
    <dbReference type="NCBI Taxonomy" id="2812848"/>
    <lineage>
        <taxon>Bacteria</taxon>
        <taxon>Pseudomonadati</taxon>
        <taxon>Pseudomonadota</taxon>
        <taxon>Alphaproteobacteria</taxon>
        <taxon>Rhodospirillales</taxon>
        <taxon>Roseiterribacteraceae</taxon>
        <taxon>Roseiterribacter</taxon>
    </lineage>
</organism>
<feature type="compositionally biased region" description="Low complexity" evidence="1">
    <location>
        <begin position="675"/>
        <end position="687"/>
    </location>
</feature>
<dbReference type="InterPro" id="IPR032466">
    <property type="entry name" value="Metal_Hydrolase"/>
</dbReference>
<proteinExistence type="predicted"/>
<dbReference type="PANTHER" id="PTHR43135:SF3">
    <property type="entry name" value="ALPHA-D-RIBOSE 1-METHYLPHOSPHONATE 5-TRIPHOSPHATE DIPHOSPHATASE"/>
    <property type="match status" value="1"/>
</dbReference>
<evidence type="ECO:0000259" key="3">
    <source>
        <dbReference type="Pfam" id="PF01979"/>
    </source>
</evidence>
<comment type="caution">
    <text evidence="4">The sequence shown here is derived from an EMBL/GenBank/DDBJ whole genome shotgun (WGS) entry which is preliminary data.</text>
</comment>
<accession>A0A8S8XCD3</accession>
<name>A0A8S8XCD3_9PROT</name>
<dbReference type="EMBL" id="BOPV01000001">
    <property type="protein sequence ID" value="GIL41658.1"/>
    <property type="molecule type" value="Genomic_DNA"/>
</dbReference>
<dbReference type="AlphaFoldDB" id="A0A8S8XCD3"/>
<evidence type="ECO:0000256" key="1">
    <source>
        <dbReference type="SAM" id="MobiDB-lite"/>
    </source>
</evidence>
<gene>
    <name evidence="4" type="ORF">TMPK1_38950</name>
</gene>
<evidence type="ECO:0000313" key="5">
    <source>
        <dbReference type="Proteomes" id="UP000681075"/>
    </source>
</evidence>
<dbReference type="Gene3D" id="2.30.40.10">
    <property type="entry name" value="Urease, subunit C, domain 1"/>
    <property type="match status" value="1"/>
</dbReference>
<dbReference type="Gene3D" id="3.30.110.90">
    <property type="entry name" value="Amidohydrolase"/>
    <property type="match status" value="1"/>
</dbReference>
<feature type="chain" id="PRO_5035803276" description="Amidohydrolase-related domain-containing protein" evidence="2">
    <location>
        <begin position="21"/>
        <end position="705"/>
    </location>
</feature>
<feature type="region of interest" description="Disordered" evidence="1">
    <location>
        <begin position="668"/>
        <end position="705"/>
    </location>
</feature>
<feature type="domain" description="Amidohydrolase-related" evidence="3">
    <location>
        <begin position="554"/>
        <end position="647"/>
    </location>
</feature>
<keyword evidence="5" id="KW-1185">Reference proteome</keyword>
<dbReference type="Pfam" id="PF01979">
    <property type="entry name" value="Amidohydro_1"/>
    <property type="match status" value="1"/>
</dbReference>
<reference evidence="4" key="1">
    <citation type="submission" date="2021-02" db="EMBL/GenBank/DDBJ databases">
        <title>Genome sequence of Rhodospirillales sp. strain TMPK1 isolated from soil.</title>
        <authorList>
            <person name="Nakai R."/>
            <person name="Kusada H."/>
            <person name="Tamaki H."/>
        </authorList>
    </citation>
    <scope>NUCLEOTIDE SEQUENCE</scope>
    <source>
        <strain evidence="4">TMPK1</strain>
    </source>
</reference>
<evidence type="ECO:0000313" key="4">
    <source>
        <dbReference type="EMBL" id="GIL41658.1"/>
    </source>
</evidence>
<dbReference type="InterPro" id="IPR011059">
    <property type="entry name" value="Metal-dep_hydrolase_composite"/>
</dbReference>
<evidence type="ECO:0000256" key="2">
    <source>
        <dbReference type="SAM" id="SignalP"/>
    </source>
</evidence>
<feature type="signal peptide" evidence="2">
    <location>
        <begin position="1"/>
        <end position="20"/>
    </location>
</feature>
<dbReference type="GO" id="GO:0016810">
    <property type="term" value="F:hydrolase activity, acting on carbon-nitrogen (but not peptide) bonds"/>
    <property type="evidence" value="ECO:0007669"/>
    <property type="project" value="InterPro"/>
</dbReference>
<protein>
    <recommendedName>
        <fullName evidence="3">Amidohydrolase-related domain-containing protein</fullName>
    </recommendedName>
</protein>
<dbReference type="RefSeq" id="WP_420245243.1">
    <property type="nucleotide sequence ID" value="NZ_BOPV01000001.1"/>
</dbReference>
<sequence length="705" mass="77117">MVRQLGLVLVASCIWGSASAQTVERFSILANNEKVGFVVATSNGRAIDIDYAVDNNGRGPKHKEHLVLNEGGIPVEWTIDGTSLMGGGVHEKMRWENGKAEWDAQADKGSVDAPAAKLYVANDPSPYSSGLYAAALLKAPGNTLDVLPAGNLRLEKIREVKVGDGANTATVDAYMLAGIDMVPEFLLLDKQGKLFAKLGGSLAVREGFEDSFKSLRSLGEQLSLEKLQLVQQKIAHKYDAPIRIRNVKIFDPKTKKTADAMSVVVFRGRITTIEPDAKATNPSDEVIVDGQGGTLVAGLHDMHSHNSLWSGPFYLAAGVTSVRDMGNDNTVLLDLMKRLDAGELPGPSIIPSGFLEGRSPYSARNGFIPESIAEGLRNVDWYGDRGYIQIKIYNSMNPDWVAPFATEAKRIGMRTVGHVPAFDNPDRVLADGYNEISHINQLMLGWLLAPEEDTRTPLRLTGMARAATLDLNSAKVRKTVDLFKKKNAGLDTTTVILERLMLSRAGTVQAGDQAYLDHAPIGYQRYRKRTFVPLKDAAEDAQYFKAFDKILATMALLHKEGIKLWPGTDDMTGFTLHRELELYVKAGIPAGEVLRMASFDADQYMVRDQQYGSVERGKRADFFLTVGDPSKDISAVRQIRMVMKDGVIYFPQEIYEALNIKSFATPPSVTEPVKSAAASQRDAASSAFTGTRTGFGEDDEHDLGD</sequence>
<feature type="compositionally biased region" description="Acidic residues" evidence="1">
    <location>
        <begin position="696"/>
        <end position="705"/>
    </location>
</feature>
<keyword evidence="2" id="KW-0732">Signal</keyword>
<dbReference type="InterPro" id="IPR006680">
    <property type="entry name" value="Amidohydro-rel"/>
</dbReference>
<dbReference type="SUPFAM" id="SSF51556">
    <property type="entry name" value="Metallo-dependent hydrolases"/>
    <property type="match status" value="1"/>
</dbReference>
<dbReference type="Gene3D" id="1.20.58.520">
    <property type="entry name" value="Amidohydrolase"/>
    <property type="match status" value="1"/>
</dbReference>
<dbReference type="Proteomes" id="UP000681075">
    <property type="component" value="Unassembled WGS sequence"/>
</dbReference>
<dbReference type="InterPro" id="IPR051781">
    <property type="entry name" value="Metallo-dep_Hydrolase"/>
</dbReference>
<dbReference type="PANTHER" id="PTHR43135">
    <property type="entry name" value="ALPHA-D-RIBOSE 1-METHYLPHOSPHONATE 5-TRIPHOSPHATE DIPHOSPHATASE"/>
    <property type="match status" value="1"/>
</dbReference>